<dbReference type="RefSeq" id="WP_168921337.1">
    <property type="nucleotide sequence ID" value="NZ_CP051461.1"/>
</dbReference>
<dbReference type="InterPro" id="IPR036567">
    <property type="entry name" value="RHF-like"/>
</dbReference>
<accession>A0A6H2H799</accession>
<proteinExistence type="predicted"/>
<reference evidence="1 2" key="1">
    <citation type="submission" date="2020-04" db="EMBL/GenBank/DDBJ databases">
        <title>Complete genome of a Psychrophilic, Marine, Gas Vacuolate Bacterium Polaromonas vacuolata KCTC 22033T.</title>
        <authorList>
            <person name="Hwang K."/>
            <person name="Kim K.M."/>
        </authorList>
    </citation>
    <scope>NUCLEOTIDE SEQUENCE [LARGE SCALE GENOMIC DNA]</scope>
    <source>
        <strain evidence="1 2">KCTC 22033</strain>
    </source>
</reference>
<protein>
    <recommendedName>
        <fullName evidence="3">Ribosomal subunit interface protein</fullName>
    </recommendedName>
</protein>
<organism evidence="1 2">
    <name type="scientific">Polaromonas vacuolata</name>
    <dbReference type="NCBI Taxonomy" id="37448"/>
    <lineage>
        <taxon>Bacteria</taxon>
        <taxon>Pseudomonadati</taxon>
        <taxon>Pseudomonadota</taxon>
        <taxon>Betaproteobacteria</taxon>
        <taxon>Burkholderiales</taxon>
        <taxon>Comamonadaceae</taxon>
        <taxon>Polaromonas</taxon>
    </lineage>
</organism>
<gene>
    <name evidence="1" type="ORF">HC248_00754</name>
</gene>
<keyword evidence="2" id="KW-1185">Reference proteome</keyword>
<evidence type="ECO:0000313" key="2">
    <source>
        <dbReference type="Proteomes" id="UP000502041"/>
    </source>
</evidence>
<dbReference type="AlphaFoldDB" id="A0A6H2H799"/>
<dbReference type="Proteomes" id="UP000502041">
    <property type="component" value="Chromosome"/>
</dbReference>
<dbReference type="Gene3D" id="3.30.160.100">
    <property type="entry name" value="Ribosome hibernation promotion factor-like"/>
    <property type="match status" value="1"/>
</dbReference>
<dbReference type="KEGG" id="pvac:HC248_00754"/>
<dbReference type="SUPFAM" id="SSF69754">
    <property type="entry name" value="Ribosome binding protein Y (YfiA homologue)"/>
    <property type="match status" value="1"/>
</dbReference>
<name>A0A6H2H799_9BURK</name>
<dbReference type="EMBL" id="CP051461">
    <property type="protein sequence ID" value="QJC55474.1"/>
    <property type="molecule type" value="Genomic_DNA"/>
</dbReference>
<evidence type="ECO:0008006" key="3">
    <source>
        <dbReference type="Google" id="ProtNLM"/>
    </source>
</evidence>
<sequence>MQVLLHTDPHVDGGQPMADHLSSVVKDALGRFGEQITRVEAHLADENSHAKSTPDEIQCTLEARLVGLEPVVVKDRAATAHQAITGATGKLKRAVATVLEKHDPRRNAAIPDAA</sequence>
<evidence type="ECO:0000313" key="1">
    <source>
        <dbReference type="EMBL" id="QJC55474.1"/>
    </source>
</evidence>